<accession>A0A2H0NC21</accession>
<evidence type="ECO:0000259" key="2">
    <source>
        <dbReference type="Pfam" id="PF00535"/>
    </source>
</evidence>
<evidence type="ECO:0000313" key="4">
    <source>
        <dbReference type="Proteomes" id="UP000230564"/>
    </source>
</evidence>
<gene>
    <name evidence="3" type="ORF">COV55_03970</name>
</gene>
<dbReference type="Gene3D" id="3.90.550.10">
    <property type="entry name" value="Spore Coat Polysaccharide Biosynthesis Protein SpsA, Chain A"/>
    <property type="match status" value="1"/>
</dbReference>
<proteinExistence type="predicted"/>
<feature type="transmembrane region" description="Helical" evidence="1">
    <location>
        <begin position="261"/>
        <end position="284"/>
    </location>
</feature>
<dbReference type="Pfam" id="PF00535">
    <property type="entry name" value="Glycos_transf_2"/>
    <property type="match status" value="1"/>
</dbReference>
<keyword evidence="1" id="KW-0812">Transmembrane</keyword>
<dbReference type="PANTHER" id="PTHR43179">
    <property type="entry name" value="RHAMNOSYLTRANSFERASE WBBL"/>
    <property type="match status" value="1"/>
</dbReference>
<sequence>MMSKPDISVIIVNWKVRKLLAKCLDSILENSYGFNLEIFVVDNDSIDGTPEMIMVKYPKVKMICLHKNYGFAKANNLAIKQARADCIFLLNPDTEILPGFFSNILNYLNNNPIVGIVGPKILNNDGSLQPSIRRFPDILSQILVMLKLRNVLGDNKFLDHYLAKDFDYDQEQEVEQIMGAAMIIRREVIERIGMLDEKFFAWFEEVDYCQRANKAGFTIKYFPGTVLIHAGGSSFGQQLVFKNQLVFDRSLLWYFWKHKPFWQWLIVVFLVPINLILTLIYVLFLQKQEE</sequence>
<feature type="domain" description="Glycosyltransferase 2-like" evidence="2">
    <location>
        <begin position="8"/>
        <end position="154"/>
    </location>
</feature>
<dbReference type="PANTHER" id="PTHR43179:SF7">
    <property type="entry name" value="RHAMNOSYLTRANSFERASE WBBL"/>
    <property type="match status" value="1"/>
</dbReference>
<comment type="caution">
    <text evidence="3">The sequence shown here is derived from an EMBL/GenBank/DDBJ whole genome shotgun (WGS) entry which is preliminary data.</text>
</comment>
<feature type="transmembrane region" description="Helical" evidence="1">
    <location>
        <begin position="221"/>
        <end position="241"/>
    </location>
</feature>
<dbReference type="AlphaFoldDB" id="A0A2H0NC21"/>
<name>A0A2H0NC21_9BACT</name>
<dbReference type="InterPro" id="IPR001173">
    <property type="entry name" value="Glyco_trans_2-like"/>
</dbReference>
<evidence type="ECO:0000256" key="1">
    <source>
        <dbReference type="SAM" id="Phobius"/>
    </source>
</evidence>
<dbReference type="GO" id="GO:0016740">
    <property type="term" value="F:transferase activity"/>
    <property type="evidence" value="ECO:0007669"/>
    <property type="project" value="UniProtKB-KW"/>
</dbReference>
<protein>
    <submittedName>
        <fullName evidence="3">Glycosyl transferase</fullName>
    </submittedName>
</protein>
<dbReference type="EMBL" id="PCWQ01000013">
    <property type="protein sequence ID" value="PIR06414.1"/>
    <property type="molecule type" value="Genomic_DNA"/>
</dbReference>
<dbReference type="SUPFAM" id="SSF53448">
    <property type="entry name" value="Nucleotide-diphospho-sugar transferases"/>
    <property type="match status" value="1"/>
</dbReference>
<organism evidence="3 4">
    <name type="scientific">Candidatus Komeilibacteria bacterium CG11_big_fil_rev_8_21_14_0_20_36_20</name>
    <dbReference type="NCBI Taxonomy" id="1974477"/>
    <lineage>
        <taxon>Bacteria</taxon>
        <taxon>Candidatus Komeiliibacteriota</taxon>
    </lineage>
</organism>
<dbReference type="CDD" id="cd04186">
    <property type="entry name" value="GT_2_like_c"/>
    <property type="match status" value="1"/>
</dbReference>
<dbReference type="InterPro" id="IPR029044">
    <property type="entry name" value="Nucleotide-diphossugar_trans"/>
</dbReference>
<dbReference type="Proteomes" id="UP000230564">
    <property type="component" value="Unassembled WGS sequence"/>
</dbReference>
<keyword evidence="3" id="KW-0808">Transferase</keyword>
<evidence type="ECO:0000313" key="3">
    <source>
        <dbReference type="EMBL" id="PIR06414.1"/>
    </source>
</evidence>
<reference evidence="3 4" key="1">
    <citation type="submission" date="2017-09" db="EMBL/GenBank/DDBJ databases">
        <title>Depth-based differentiation of microbial function through sediment-hosted aquifers and enrichment of novel symbionts in the deep terrestrial subsurface.</title>
        <authorList>
            <person name="Probst A.J."/>
            <person name="Ladd B."/>
            <person name="Jarett J.K."/>
            <person name="Geller-Mcgrath D.E."/>
            <person name="Sieber C.M."/>
            <person name="Emerson J.B."/>
            <person name="Anantharaman K."/>
            <person name="Thomas B.C."/>
            <person name="Malmstrom R."/>
            <person name="Stieglmeier M."/>
            <person name="Klingl A."/>
            <person name="Woyke T."/>
            <person name="Ryan C.M."/>
            <person name="Banfield J.F."/>
        </authorList>
    </citation>
    <scope>NUCLEOTIDE SEQUENCE [LARGE SCALE GENOMIC DNA]</scope>
    <source>
        <strain evidence="3">CG11_big_fil_rev_8_21_14_0_20_36_20</strain>
    </source>
</reference>
<keyword evidence="1" id="KW-1133">Transmembrane helix</keyword>
<keyword evidence="1" id="KW-0472">Membrane</keyword>